<dbReference type="GO" id="GO:0000156">
    <property type="term" value="F:phosphorelay response regulator activity"/>
    <property type="evidence" value="ECO:0007669"/>
    <property type="project" value="InterPro"/>
</dbReference>
<feature type="active site" evidence="4">
    <location>
        <position position="27"/>
    </location>
</feature>
<dbReference type="InterPro" id="IPR000673">
    <property type="entry name" value="Sig_transdc_resp-reg_Me-estase"/>
</dbReference>
<accession>A0A6J4NUL0</accession>
<dbReference type="GO" id="GO:0008984">
    <property type="term" value="F:protein-glutamate methylesterase activity"/>
    <property type="evidence" value="ECO:0007669"/>
    <property type="project" value="UniProtKB-EC"/>
</dbReference>
<organism evidence="6">
    <name type="scientific">uncultured Pseudonocardia sp</name>
    <dbReference type="NCBI Taxonomy" id="211455"/>
    <lineage>
        <taxon>Bacteria</taxon>
        <taxon>Bacillati</taxon>
        <taxon>Actinomycetota</taxon>
        <taxon>Actinomycetes</taxon>
        <taxon>Pseudonocardiales</taxon>
        <taxon>Pseudonocardiaceae</taxon>
        <taxon>Pseudonocardia</taxon>
        <taxon>environmental samples</taxon>
    </lineage>
</organism>
<proteinExistence type="predicted"/>
<protein>
    <recommendedName>
        <fullName evidence="2">protein-glutamate methylesterase</fullName>
        <ecNumber evidence="2">3.1.1.61</ecNumber>
    </recommendedName>
</protein>
<keyword evidence="4" id="KW-0145">Chemotaxis</keyword>
<dbReference type="Pfam" id="PF01339">
    <property type="entry name" value="CheB_methylest"/>
    <property type="match status" value="1"/>
</dbReference>
<dbReference type="AlphaFoldDB" id="A0A6J4NUL0"/>
<evidence type="ECO:0000256" key="1">
    <source>
        <dbReference type="ARBA" id="ARBA00022801"/>
    </source>
</evidence>
<dbReference type="SUPFAM" id="SSF52738">
    <property type="entry name" value="Methylesterase CheB, C-terminal domain"/>
    <property type="match status" value="1"/>
</dbReference>
<dbReference type="Gene3D" id="3.40.50.180">
    <property type="entry name" value="Methylesterase CheB, C-terminal domain"/>
    <property type="match status" value="1"/>
</dbReference>
<reference evidence="6" key="1">
    <citation type="submission" date="2020-02" db="EMBL/GenBank/DDBJ databases">
        <authorList>
            <person name="Meier V. D."/>
        </authorList>
    </citation>
    <scope>NUCLEOTIDE SEQUENCE</scope>
    <source>
        <strain evidence="6">AVDCRST_MAG66</strain>
    </source>
</reference>
<feature type="domain" description="CheB-type methylesterase" evidence="5">
    <location>
        <begin position="22"/>
        <end position="207"/>
    </location>
</feature>
<evidence type="ECO:0000256" key="2">
    <source>
        <dbReference type="ARBA" id="ARBA00039140"/>
    </source>
</evidence>
<sequence length="225" mass="22545">MSAGGHSPYHRDVHQDGRFAAVALVASLGGLDAVTAVLGALPADFPAGVTVVQHGRLGDDPDRLSRLLQRRTPLPVRTARTGLDVRDAGVSVVPTGCTAQVDPAGRYAVAAATRVPGSGTSSGDVLLAGLAGALGPAAVGVVLTGMQQDGARGVRAVKRRGGRVLVQDPATALAGGMPSSAIATGCVDFVLPLHRIAPALITLVMAPGGAELLTVATPSWAQLHA</sequence>
<dbReference type="PROSITE" id="PS50122">
    <property type="entry name" value="CHEB"/>
    <property type="match status" value="1"/>
</dbReference>
<evidence type="ECO:0000256" key="3">
    <source>
        <dbReference type="ARBA" id="ARBA00048267"/>
    </source>
</evidence>
<dbReference type="GO" id="GO:0006935">
    <property type="term" value="P:chemotaxis"/>
    <property type="evidence" value="ECO:0007669"/>
    <property type="project" value="UniProtKB-UniRule"/>
</dbReference>
<dbReference type="InterPro" id="IPR035909">
    <property type="entry name" value="CheB_C"/>
</dbReference>
<dbReference type="PANTHER" id="PTHR42872:SF6">
    <property type="entry name" value="PROTEIN-GLUTAMATE METHYLESTERASE_PROTEIN-GLUTAMINE GLUTAMINASE"/>
    <property type="match status" value="1"/>
</dbReference>
<gene>
    <name evidence="6" type="ORF">AVDCRST_MAG66-1040</name>
</gene>
<name>A0A6J4NUL0_9PSEU</name>
<dbReference type="EMBL" id="CADCUS010000159">
    <property type="protein sequence ID" value="CAA9394192.1"/>
    <property type="molecule type" value="Genomic_DNA"/>
</dbReference>
<dbReference type="PANTHER" id="PTHR42872">
    <property type="entry name" value="PROTEIN-GLUTAMATE METHYLESTERASE/PROTEIN-GLUTAMINE GLUTAMINASE"/>
    <property type="match status" value="1"/>
</dbReference>
<dbReference type="EC" id="3.1.1.61" evidence="2"/>
<evidence type="ECO:0000256" key="4">
    <source>
        <dbReference type="PROSITE-ProRule" id="PRU00050"/>
    </source>
</evidence>
<comment type="catalytic activity">
    <reaction evidence="3">
        <text>[protein]-L-glutamate 5-O-methyl ester + H2O = L-glutamyl-[protein] + methanol + H(+)</text>
        <dbReference type="Rhea" id="RHEA:23236"/>
        <dbReference type="Rhea" id="RHEA-COMP:10208"/>
        <dbReference type="Rhea" id="RHEA-COMP:10311"/>
        <dbReference type="ChEBI" id="CHEBI:15377"/>
        <dbReference type="ChEBI" id="CHEBI:15378"/>
        <dbReference type="ChEBI" id="CHEBI:17790"/>
        <dbReference type="ChEBI" id="CHEBI:29973"/>
        <dbReference type="ChEBI" id="CHEBI:82795"/>
        <dbReference type="EC" id="3.1.1.61"/>
    </reaction>
</comment>
<feature type="active site" evidence="4">
    <location>
        <position position="54"/>
    </location>
</feature>
<feature type="active site" evidence="4">
    <location>
        <position position="149"/>
    </location>
</feature>
<evidence type="ECO:0000259" key="5">
    <source>
        <dbReference type="PROSITE" id="PS50122"/>
    </source>
</evidence>
<dbReference type="GO" id="GO:0005737">
    <property type="term" value="C:cytoplasm"/>
    <property type="evidence" value="ECO:0007669"/>
    <property type="project" value="InterPro"/>
</dbReference>
<keyword evidence="1 4" id="KW-0378">Hydrolase</keyword>
<evidence type="ECO:0000313" key="6">
    <source>
        <dbReference type="EMBL" id="CAA9394192.1"/>
    </source>
</evidence>